<accession>A0A4Y2NJD0</accession>
<evidence type="ECO:0000256" key="1">
    <source>
        <dbReference type="SAM" id="SignalP"/>
    </source>
</evidence>
<name>A0A4Y2NJD0_ARAVE</name>
<feature type="chain" id="PRO_5021249342" evidence="1">
    <location>
        <begin position="22"/>
        <end position="89"/>
    </location>
</feature>
<dbReference type="AlphaFoldDB" id="A0A4Y2NJD0"/>
<proteinExistence type="predicted"/>
<sequence length="89" mass="10008">MESKLIAAFSCFLGLFAIVQALPSGSEDVEKYWKCSNYADCLSGGTSRQKLIKCIDNLKPENSLLVVRILLPVFFDTLKKKLLLLFIYS</sequence>
<comment type="caution">
    <text evidence="2">The sequence shown here is derived from an EMBL/GenBank/DDBJ whole genome shotgun (WGS) entry which is preliminary data.</text>
</comment>
<evidence type="ECO:0000313" key="3">
    <source>
        <dbReference type="Proteomes" id="UP000499080"/>
    </source>
</evidence>
<reference evidence="2 3" key="1">
    <citation type="journal article" date="2019" name="Sci. Rep.">
        <title>Orb-weaving spider Araneus ventricosus genome elucidates the spidroin gene catalogue.</title>
        <authorList>
            <person name="Kono N."/>
            <person name="Nakamura H."/>
            <person name="Ohtoshi R."/>
            <person name="Moran D.A.P."/>
            <person name="Shinohara A."/>
            <person name="Yoshida Y."/>
            <person name="Fujiwara M."/>
            <person name="Mori M."/>
            <person name="Tomita M."/>
            <person name="Arakawa K."/>
        </authorList>
    </citation>
    <scope>NUCLEOTIDE SEQUENCE [LARGE SCALE GENOMIC DNA]</scope>
</reference>
<dbReference type="OrthoDB" id="6088000at2759"/>
<organism evidence="2 3">
    <name type="scientific">Araneus ventricosus</name>
    <name type="common">Orbweaver spider</name>
    <name type="synonym">Epeira ventricosa</name>
    <dbReference type="NCBI Taxonomy" id="182803"/>
    <lineage>
        <taxon>Eukaryota</taxon>
        <taxon>Metazoa</taxon>
        <taxon>Ecdysozoa</taxon>
        <taxon>Arthropoda</taxon>
        <taxon>Chelicerata</taxon>
        <taxon>Arachnida</taxon>
        <taxon>Araneae</taxon>
        <taxon>Araneomorphae</taxon>
        <taxon>Entelegynae</taxon>
        <taxon>Araneoidea</taxon>
        <taxon>Araneidae</taxon>
        <taxon>Araneus</taxon>
    </lineage>
</organism>
<dbReference type="Proteomes" id="UP000499080">
    <property type="component" value="Unassembled WGS sequence"/>
</dbReference>
<keyword evidence="3" id="KW-1185">Reference proteome</keyword>
<feature type="signal peptide" evidence="1">
    <location>
        <begin position="1"/>
        <end position="21"/>
    </location>
</feature>
<dbReference type="EMBL" id="BGPR01009275">
    <property type="protein sequence ID" value="GBN39022.1"/>
    <property type="molecule type" value="Genomic_DNA"/>
</dbReference>
<keyword evidence="1" id="KW-0732">Signal</keyword>
<evidence type="ECO:0000313" key="2">
    <source>
        <dbReference type="EMBL" id="GBN39022.1"/>
    </source>
</evidence>
<gene>
    <name evidence="2" type="ORF">AVEN_58540_1</name>
</gene>
<protein>
    <submittedName>
        <fullName evidence="2">Uncharacterized protein</fullName>
    </submittedName>
</protein>